<dbReference type="Pfam" id="PF00440">
    <property type="entry name" value="TetR_N"/>
    <property type="match status" value="1"/>
</dbReference>
<gene>
    <name evidence="7" type="ORF">EXU48_01080</name>
</gene>
<dbReference type="Proteomes" id="UP000504882">
    <property type="component" value="Unassembled WGS sequence"/>
</dbReference>
<evidence type="ECO:0000256" key="5">
    <source>
        <dbReference type="SAM" id="MobiDB-lite"/>
    </source>
</evidence>
<name>A0ABY2EA50_9MICO</name>
<proteinExistence type="predicted"/>
<dbReference type="SUPFAM" id="SSF46689">
    <property type="entry name" value="Homeodomain-like"/>
    <property type="match status" value="1"/>
</dbReference>
<dbReference type="PANTHER" id="PTHR30055:SF234">
    <property type="entry name" value="HTH-TYPE TRANSCRIPTIONAL REGULATOR BETI"/>
    <property type="match status" value="1"/>
</dbReference>
<dbReference type="SUPFAM" id="SSF48498">
    <property type="entry name" value="Tetracyclin repressor-like, C-terminal domain"/>
    <property type="match status" value="1"/>
</dbReference>
<keyword evidence="2 4" id="KW-0238">DNA-binding</keyword>
<dbReference type="PRINTS" id="PR00455">
    <property type="entry name" value="HTHTETR"/>
</dbReference>
<evidence type="ECO:0000256" key="3">
    <source>
        <dbReference type="ARBA" id="ARBA00023163"/>
    </source>
</evidence>
<keyword evidence="1" id="KW-0805">Transcription regulation</keyword>
<dbReference type="InterPro" id="IPR036271">
    <property type="entry name" value="Tet_transcr_reg_TetR-rel_C_sf"/>
</dbReference>
<accession>A0ABY2EA50</accession>
<feature type="DNA-binding region" description="H-T-H motif" evidence="4">
    <location>
        <begin position="42"/>
        <end position="61"/>
    </location>
</feature>
<sequence length="196" mass="20971">MATQQSAASPRANRGPAAGPDNRRALIAAARQIYADAGMDAPFSAVAKRAGVGQGSLYRHFPDRTALAVAVYEENLAELEAFAQPADVTLDDLFDRVIAQATSSVGFLELIDRHRHDARVEALGARFFEVVQRLVEREQAAGRVGDHVDPGHITLATGMLASEISRTDPDQRDAVARRILTIFGDAFAPGAGRPSP</sequence>
<evidence type="ECO:0000313" key="7">
    <source>
        <dbReference type="EMBL" id="TDE98826.1"/>
    </source>
</evidence>
<dbReference type="PANTHER" id="PTHR30055">
    <property type="entry name" value="HTH-TYPE TRANSCRIPTIONAL REGULATOR RUTR"/>
    <property type="match status" value="1"/>
</dbReference>
<dbReference type="InterPro" id="IPR050109">
    <property type="entry name" value="HTH-type_TetR-like_transc_reg"/>
</dbReference>
<dbReference type="Gene3D" id="1.10.357.10">
    <property type="entry name" value="Tetracycline Repressor, domain 2"/>
    <property type="match status" value="1"/>
</dbReference>
<organism evidence="7 8">
    <name type="scientific">Occultella glacieicola</name>
    <dbReference type="NCBI Taxonomy" id="2518684"/>
    <lineage>
        <taxon>Bacteria</taxon>
        <taxon>Bacillati</taxon>
        <taxon>Actinomycetota</taxon>
        <taxon>Actinomycetes</taxon>
        <taxon>Micrococcales</taxon>
        <taxon>Ruaniaceae</taxon>
        <taxon>Occultella</taxon>
    </lineage>
</organism>
<evidence type="ECO:0000259" key="6">
    <source>
        <dbReference type="PROSITE" id="PS50977"/>
    </source>
</evidence>
<dbReference type="RefSeq" id="WP_133105728.1">
    <property type="nucleotide sequence ID" value="NZ_SMNA01000001.1"/>
</dbReference>
<dbReference type="EMBL" id="SMNA01000001">
    <property type="protein sequence ID" value="TDE98826.1"/>
    <property type="molecule type" value="Genomic_DNA"/>
</dbReference>
<dbReference type="InterPro" id="IPR001647">
    <property type="entry name" value="HTH_TetR"/>
</dbReference>
<dbReference type="PROSITE" id="PS50977">
    <property type="entry name" value="HTH_TETR_2"/>
    <property type="match status" value="1"/>
</dbReference>
<evidence type="ECO:0000256" key="1">
    <source>
        <dbReference type="ARBA" id="ARBA00023015"/>
    </source>
</evidence>
<comment type="caution">
    <text evidence="7">The sequence shown here is derived from an EMBL/GenBank/DDBJ whole genome shotgun (WGS) entry which is preliminary data.</text>
</comment>
<protein>
    <submittedName>
        <fullName evidence="7">TetR/AcrR family transcriptional regulator</fullName>
    </submittedName>
</protein>
<evidence type="ECO:0000256" key="4">
    <source>
        <dbReference type="PROSITE-ProRule" id="PRU00335"/>
    </source>
</evidence>
<evidence type="ECO:0000313" key="8">
    <source>
        <dbReference type="Proteomes" id="UP000504882"/>
    </source>
</evidence>
<feature type="region of interest" description="Disordered" evidence="5">
    <location>
        <begin position="1"/>
        <end position="21"/>
    </location>
</feature>
<reference evidence="7 8" key="1">
    <citation type="submission" date="2019-03" db="EMBL/GenBank/DDBJ databases">
        <title>Genomic features of bacteria from cold environments.</title>
        <authorList>
            <person name="Shen L."/>
        </authorList>
    </citation>
    <scope>NUCLEOTIDE SEQUENCE [LARGE SCALE GENOMIC DNA]</scope>
    <source>
        <strain evidence="8">T3246-1</strain>
    </source>
</reference>
<keyword evidence="8" id="KW-1185">Reference proteome</keyword>
<evidence type="ECO:0000256" key="2">
    <source>
        <dbReference type="ARBA" id="ARBA00023125"/>
    </source>
</evidence>
<keyword evidence="3" id="KW-0804">Transcription</keyword>
<dbReference type="InterPro" id="IPR009057">
    <property type="entry name" value="Homeodomain-like_sf"/>
</dbReference>
<feature type="domain" description="HTH tetR-type" evidence="6">
    <location>
        <begin position="20"/>
        <end position="79"/>
    </location>
</feature>